<gene>
    <name evidence="5" type="ORF">H4R26_005273</name>
</gene>
<dbReference type="SUPFAM" id="SSF51430">
    <property type="entry name" value="NAD(P)-linked oxidoreductase"/>
    <property type="match status" value="1"/>
</dbReference>
<organism evidence="5 6">
    <name type="scientific">Coemansia thaxteri</name>
    <dbReference type="NCBI Taxonomy" id="2663907"/>
    <lineage>
        <taxon>Eukaryota</taxon>
        <taxon>Fungi</taxon>
        <taxon>Fungi incertae sedis</taxon>
        <taxon>Zoopagomycota</taxon>
        <taxon>Kickxellomycotina</taxon>
        <taxon>Kickxellomycetes</taxon>
        <taxon>Kickxellales</taxon>
        <taxon>Kickxellaceae</taxon>
        <taxon>Coemansia</taxon>
    </lineage>
</organism>
<sequence>MAKAAKAIKLANGLCMPSIGLGTWQQRDPAVVRQSVLRALDAGYRLVDTASSYRNEAAIGETLASVFRDNTLALRREDVWITSKLAPKQQGYEGATAAVLESLKALQVDYIDLYLVHWPGASG</sequence>
<keyword evidence="3" id="KW-0560">Oxidoreductase</keyword>
<dbReference type="AlphaFoldDB" id="A0A9W8EFZ9"/>
<reference evidence="5" key="1">
    <citation type="submission" date="2022-07" db="EMBL/GenBank/DDBJ databases">
        <title>Phylogenomic reconstructions and comparative analyses of Kickxellomycotina fungi.</title>
        <authorList>
            <person name="Reynolds N.K."/>
            <person name="Stajich J.E."/>
            <person name="Barry K."/>
            <person name="Grigoriev I.V."/>
            <person name="Crous P."/>
            <person name="Smith M.E."/>
        </authorList>
    </citation>
    <scope>NUCLEOTIDE SEQUENCE</scope>
    <source>
        <strain evidence="5">IMI 214461</strain>
    </source>
</reference>
<dbReference type="InterPro" id="IPR020471">
    <property type="entry name" value="AKR"/>
</dbReference>
<name>A0A9W8EFZ9_9FUNG</name>
<comment type="caution">
    <text evidence="5">The sequence shown here is derived from an EMBL/GenBank/DDBJ whole genome shotgun (WGS) entry which is preliminary data.</text>
</comment>
<dbReference type="GO" id="GO:0016616">
    <property type="term" value="F:oxidoreductase activity, acting on the CH-OH group of donors, NAD or NADP as acceptor"/>
    <property type="evidence" value="ECO:0007669"/>
    <property type="project" value="UniProtKB-ARBA"/>
</dbReference>
<evidence type="ECO:0000256" key="2">
    <source>
        <dbReference type="ARBA" id="ARBA00022857"/>
    </source>
</evidence>
<dbReference type="PANTHER" id="PTHR43827">
    <property type="entry name" value="2,5-DIKETO-D-GLUCONIC ACID REDUCTASE"/>
    <property type="match status" value="1"/>
</dbReference>
<keyword evidence="2" id="KW-0521">NADP</keyword>
<dbReference type="Proteomes" id="UP001150907">
    <property type="component" value="Unassembled WGS sequence"/>
</dbReference>
<dbReference type="EMBL" id="JANBQF010000829">
    <property type="protein sequence ID" value="KAJ1998915.1"/>
    <property type="molecule type" value="Genomic_DNA"/>
</dbReference>
<dbReference type="InterPro" id="IPR023210">
    <property type="entry name" value="NADP_OxRdtase_dom"/>
</dbReference>
<keyword evidence="6" id="KW-1185">Reference proteome</keyword>
<evidence type="ECO:0000256" key="1">
    <source>
        <dbReference type="ARBA" id="ARBA00007905"/>
    </source>
</evidence>
<dbReference type="Pfam" id="PF00248">
    <property type="entry name" value="Aldo_ket_red"/>
    <property type="match status" value="1"/>
</dbReference>
<dbReference type="PROSITE" id="PS00798">
    <property type="entry name" value="ALDOKETO_REDUCTASE_1"/>
    <property type="match status" value="1"/>
</dbReference>
<feature type="domain" description="NADP-dependent oxidoreductase" evidence="4">
    <location>
        <begin position="19"/>
        <end position="120"/>
    </location>
</feature>
<dbReference type="OrthoDB" id="416253at2759"/>
<protein>
    <recommendedName>
        <fullName evidence="4">NADP-dependent oxidoreductase domain-containing protein</fullName>
    </recommendedName>
</protein>
<evidence type="ECO:0000313" key="5">
    <source>
        <dbReference type="EMBL" id="KAJ1998915.1"/>
    </source>
</evidence>
<dbReference type="Gene3D" id="3.20.20.100">
    <property type="entry name" value="NADP-dependent oxidoreductase domain"/>
    <property type="match status" value="1"/>
</dbReference>
<evidence type="ECO:0000259" key="4">
    <source>
        <dbReference type="Pfam" id="PF00248"/>
    </source>
</evidence>
<comment type="similarity">
    <text evidence="1">Belongs to the aldo/keto reductase family.</text>
</comment>
<dbReference type="PANTHER" id="PTHR43827:SF3">
    <property type="entry name" value="NADP-DEPENDENT OXIDOREDUCTASE DOMAIN-CONTAINING PROTEIN"/>
    <property type="match status" value="1"/>
</dbReference>
<feature type="non-terminal residue" evidence="5">
    <location>
        <position position="123"/>
    </location>
</feature>
<dbReference type="PRINTS" id="PR00069">
    <property type="entry name" value="ALDKETRDTASE"/>
</dbReference>
<dbReference type="InterPro" id="IPR018170">
    <property type="entry name" value="Aldo/ket_reductase_CS"/>
</dbReference>
<accession>A0A9W8EFZ9</accession>
<evidence type="ECO:0000256" key="3">
    <source>
        <dbReference type="ARBA" id="ARBA00023002"/>
    </source>
</evidence>
<dbReference type="InterPro" id="IPR036812">
    <property type="entry name" value="NAD(P)_OxRdtase_dom_sf"/>
</dbReference>
<proteinExistence type="inferred from homology"/>
<evidence type="ECO:0000313" key="6">
    <source>
        <dbReference type="Proteomes" id="UP001150907"/>
    </source>
</evidence>